<reference evidence="1 2" key="1">
    <citation type="submission" date="2022-09" db="EMBL/GenBank/DDBJ databases">
        <authorList>
            <person name="Han X.L."/>
            <person name="Wang Q."/>
            <person name="Lu T."/>
        </authorList>
    </citation>
    <scope>NUCLEOTIDE SEQUENCE [LARGE SCALE GENOMIC DNA]</scope>
    <source>
        <strain evidence="1 2">WQ 127069</strain>
    </source>
</reference>
<gene>
    <name evidence="1" type="ORF">OB236_02690</name>
</gene>
<comment type="caution">
    <text evidence="1">The sequence shown here is derived from an EMBL/GenBank/DDBJ whole genome shotgun (WGS) entry which is preliminary data.</text>
</comment>
<dbReference type="Proteomes" id="UP001652445">
    <property type="component" value="Unassembled WGS sequence"/>
</dbReference>
<proteinExistence type="predicted"/>
<evidence type="ECO:0000313" key="2">
    <source>
        <dbReference type="Proteomes" id="UP001652445"/>
    </source>
</evidence>
<dbReference type="RefSeq" id="WP_262682590.1">
    <property type="nucleotide sequence ID" value="NZ_JAOQIO010000007.1"/>
</dbReference>
<protein>
    <submittedName>
        <fullName evidence="1">Uncharacterized protein</fullName>
    </submittedName>
</protein>
<dbReference type="EMBL" id="JAOQIO010000007">
    <property type="protein sequence ID" value="MCU6791028.1"/>
    <property type="molecule type" value="Genomic_DNA"/>
</dbReference>
<sequence>MMKKTNVSSIKKIKMLVGTLTFAFMLSGGSAVMPVAMAASSVGMAIYDTFAPIPLALGPGLADLDRDALLEVMNLTPGQLRQELESGQSLSEIAISQGSQHVKD</sequence>
<name>A0ABT2U8R4_9BACL</name>
<keyword evidence="2" id="KW-1185">Reference proteome</keyword>
<accession>A0ABT2U8R4</accession>
<organism evidence="1 2">
    <name type="scientific">Paenibacillus baimaensis</name>
    <dbReference type="NCBI Taxonomy" id="2982185"/>
    <lineage>
        <taxon>Bacteria</taxon>
        <taxon>Bacillati</taxon>
        <taxon>Bacillota</taxon>
        <taxon>Bacilli</taxon>
        <taxon>Bacillales</taxon>
        <taxon>Paenibacillaceae</taxon>
        <taxon>Paenibacillus</taxon>
    </lineage>
</organism>
<evidence type="ECO:0000313" key="1">
    <source>
        <dbReference type="EMBL" id="MCU6791028.1"/>
    </source>
</evidence>